<evidence type="ECO:0000313" key="3">
    <source>
        <dbReference type="Proteomes" id="UP001458880"/>
    </source>
</evidence>
<sequence>MNKRAIQYNKRHRSRKLPDLDKNDMVWIRDRGEMGKVRTPVVEPKSFLVKTTEELLKRNRNLLTKLPSSPTAEHTETKGKEEREDKKANIDVRRSSRQGRPPKKLQDYIRY</sequence>
<feature type="compositionally biased region" description="Basic and acidic residues" evidence="1">
    <location>
        <begin position="73"/>
        <end position="94"/>
    </location>
</feature>
<name>A0AAW1HX11_POPJA</name>
<proteinExistence type="predicted"/>
<organism evidence="2 3">
    <name type="scientific">Popillia japonica</name>
    <name type="common">Japanese beetle</name>
    <dbReference type="NCBI Taxonomy" id="7064"/>
    <lineage>
        <taxon>Eukaryota</taxon>
        <taxon>Metazoa</taxon>
        <taxon>Ecdysozoa</taxon>
        <taxon>Arthropoda</taxon>
        <taxon>Hexapoda</taxon>
        <taxon>Insecta</taxon>
        <taxon>Pterygota</taxon>
        <taxon>Neoptera</taxon>
        <taxon>Endopterygota</taxon>
        <taxon>Coleoptera</taxon>
        <taxon>Polyphaga</taxon>
        <taxon>Scarabaeiformia</taxon>
        <taxon>Scarabaeidae</taxon>
        <taxon>Rutelinae</taxon>
        <taxon>Popillia</taxon>
    </lineage>
</organism>
<accession>A0AAW1HX11</accession>
<reference evidence="2 3" key="1">
    <citation type="journal article" date="2024" name="BMC Genomics">
        <title>De novo assembly and annotation of Popillia japonica's genome with initial clues to its potential as an invasive pest.</title>
        <authorList>
            <person name="Cucini C."/>
            <person name="Boschi S."/>
            <person name="Funari R."/>
            <person name="Cardaioli E."/>
            <person name="Iannotti N."/>
            <person name="Marturano G."/>
            <person name="Paoli F."/>
            <person name="Bruttini M."/>
            <person name="Carapelli A."/>
            <person name="Frati F."/>
            <person name="Nardi F."/>
        </authorList>
    </citation>
    <scope>NUCLEOTIDE SEQUENCE [LARGE SCALE GENOMIC DNA]</scope>
    <source>
        <strain evidence="2">DMR45628</strain>
    </source>
</reference>
<feature type="region of interest" description="Disordered" evidence="1">
    <location>
        <begin position="1"/>
        <end position="21"/>
    </location>
</feature>
<keyword evidence="3" id="KW-1185">Reference proteome</keyword>
<gene>
    <name evidence="2" type="ORF">QE152_g38475</name>
</gene>
<feature type="compositionally biased region" description="Basic residues" evidence="1">
    <location>
        <begin position="1"/>
        <end position="15"/>
    </location>
</feature>
<evidence type="ECO:0000313" key="2">
    <source>
        <dbReference type="EMBL" id="KAK9681227.1"/>
    </source>
</evidence>
<feature type="region of interest" description="Disordered" evidence="1">
    <location>
        <begin position="60"/>
        <end position="111"/>
    </location>
</feature>
<comment type="caution">
    <text evidence="2">The sequence shown here is derived from an EMBL/GenBank/DDBJ whole genome shotgun (WGS) entry which is preliminary data.</text>
</comment>
<protein>
    <submittedName>
        <fullName evidence="2">Uncharacterized protein</fullName>
    </submittedName>
</protein>
<dbReference type="EMBL" id="JASPKY010000832">
    <property type="protein sequence ID" value="KAK9681227.1"/>
    <property type="molecule type" value="Genomic_DNA"/>
</dbReference>
<dbReference type="Proteomes" id="UP001458880">
    <property type="component" value="Unassembled WGS sequence"/>
</dbReference>
<dbReference type="AlphaFoldDB" id="A0AAW1HX11"/>
<evidence type="ECO:0000256" key="1">
    <source>
        <dbReference type="SAM" id="MobiDB-lite"/>
    </source>
</evidence>